<proteinExistence type="inferred from homology"/>
<reference evidence="4 5" key="1">
    <citation type="submission" date="2018-06" db="EMBL/GenBank/DDBJ databases">
        <authorList>
            <consortium name="Pathogen Informatics"/>
            <person name="Doyle S."/>
        </authorList>
    </citation>
    <scope>NUCLEOTIDE SEQUENCE [LARGE SCALE GENOMIC DNA]</scope>
    <source>
        <strain evidence="4 5">NCTC12151</strain>
    </source>
</reference>
<keyword evidence="2 4" id="KW-0808">Transferase</keyword>
<evidence type="ECO:0000259" key="3">
    <source>
        <dbReference type="Pfam" id="PF01648"/>
    </source>
</evidence>
<dbReference type="EC" id="2.7.8.-" evidence="4"/>
<dbReference type="InterPro" id="IPR037143">
    <property type="entry name" value="4-PPantetheinyl_Trfase_dom_sf"/>
</dbReference>
<dbReference type="OrthoDB" id="7061431at2"/>
<evidence type="ECO:0000313" key="5">
    <source>
        <dbReference type="Proteomes" id="UP000249005"/>
    </source>
</evidence>
<comment type="similarity">
    <text evidence="1">Belongs to the P-Pant transferase superfamily. Gsp/Sfp/HetI/AcpT family.</text>
</comment>
<dbReference type="EMBL" id="LS483470">
    <property type="protein sequence ID" value="SQI44442.1"/>
    <property type="molecule type" value="Genomic_DNA"/>
</dbReference>
<dbReference type="GO" id="GO:0008897">
    <property type="term" value="F:holo-[acyl-carrier-protein] synthase activity"/>
    <property type="evidence" value="ECO:0007669"/>
    <property type="project" value="InterPro"/>
</dbReference>
<evidence type="ECO:0000256" key="1">
    <source>
        <dbReference type="ARBA" id="ARBA00010990"/>
    </source>
</evidence>
<dbReference type="PANTHER" id="PTHR12215">
    <property type="entry name" value="PHOSPHOPANTETHEINE TRANSFERASE"/>
    <property type="match status" value="1"/>
</dbReference>
<dbReference type="KEGG" id="lri:NCTC12151_03678"/>
<evidence type="ECO:0000313" key="4">
    <source>
        <dbReference type="EMBL" id="SQI44442.1"/>
    </source>
</evidence>
<dbReference type="AlphaFoldDB" id="A0A2X4VCC1"/>
<dbReference type="InterPro" id="IPR008278">
    <property type="entry name" value="4-PPantetheinyl_Trfase_dom"/>
</dbReference>
<dbReference type="PANTHER" id="PTHR12215:SF10">
    <property type="entry name" value="L-AMINOADIPATE-SEMIALDEHYDE DEHYDROGENASE-PHOSPHOPANTETHEINYL TRANSFERASE"/>
    <property type="match status" value="1"/>
</dbReference>
<feature type="domain" description="4'-phosphopantetheinyl transferase" evidence="3">
    <location>
        <begin position="105"/>
        <end position="174"/>
    </location>
</feature>
<dbReference type="RefSeq" id="WP_111741907.1">
    <property type="nucleotide sequence ID" value="NZ_LR698987.1"/>
</dbReference>
<keyword evidence="5" id="KW-1185">Reference proteome</keyword>
<gene>
    <name evidence="4" type="primary">psf-1</name>
    <name evidence="4" type="ORF">NCTC12151_03678</name>
</gene>
<dbReference type="GO" id="GO:0000287">
    <property type="term" value="F:magnesium ion binding"/>
    <property type="evidence" value="ECO:0007669"/>
    <property type="project" value="InterPro"/>
</dbReference>
<dbReference type="SUPFAM" id="SSF56214">
    <property type="entry name" value="4'-phosphopantetheinyl transferase"/>
    <property type="match status" value="2"/>
</dbReference>
<evidence type="ECO:0000256" key="2">
    <source>
        <dbReference type="ARBA" id="ARBA00022679"/>
    </source>
</evidence>
<dbReference type="GO" id="GO:0005829">
    <property type="term" value="C:cytosol"/>
    <property type="evidence" value="ECO:0007669"/>
    <property type="project" value="TreeGrafter"/>
</dbReference>
<name>A0A2X4VCC1_9GAMM</name>
<dbReference type="InterPro" id="IPR050559">
    <property type="entry name" value="P-Pant_transferase_sf"/>
</dbReference>
<dbReference type="Pfam" id="PF01648">
    <property type="entry name" value="ACPS"/>
    <property type="match status" value="1"/>
</dbReference>
<dbReference type="Proteomes" id="UP000249005">
    <property type="component" value="Chromosome 1"/>
</dbReference>
<protein>
    <submittedName>
        <fullName evidence="4">4'-phosphopantetheinyl transferase psf-1</fullName>
        <ecNumber evidence="4">2.7.8.-</ecNumber>
    </submittedName>
</protein>
<dbReference type="GO" id="GO:0019878">
    <property type="term" value="P:lysine biosynthetic process via aminoadipic acid"/>
    <property type="evidence" value="ECO:0007669"/>
    <property type="project" value="TreeGrafter"/>
</dbReference>
<organism evidence="4 5">
    <name type="scientific">Leminorella richardii</name>
    <dbReference type="NCBI Taxonomy" id="158841"/>
    <lineage>
        <taxon>Bacteria</taxon>
        <taxon>Pseudomonadati</taxon>
        <taxon>Pseudomonadota</taxon>
        <taxon>Gammaproteobacteria</taxon>
        <taxon>Enterobacterales</taxon>
        <taxon>Budviciaceae</taxon>
        <taxon>Leminorella</taxon>
    </lineage>
</organism>
<sequence length="243" mass="27161">MSQPPSLTLATVRLPDENWLPPSLARLSPSILTQSEAFTPQRRCQFLTGRWLLAELMHRQFGCDQLPEMGEPVNGRPSFASASLPDFNLSHSGTDLIVALAQGCRVGVDIEQNRPRKKLLALAQYSFSEEECLWLASLPESSQTDGFWQLWTLRESVLKLSAKGVWQMKQIAVSPSQRTVRTDFSPSPFCYIQRDNDVLWSAACDTPLSAEQISVWRIDADTLSFSPEPLTSMVTFAADGARR</sequence>
<accession>A0A2X4VCC1</accession>
<dbReference type="Gene3D" id="3.90.470.20">
    <property type="entry name" value="4'-phosphopantetheinyl transferase domain"/>
    <property type="match status" value="2"/>
</dbReference>